<dbReference type="KEGG" id="slan:GV829_14210"/>
<dbReference type="Pfam" id="PF07238">
    <property type="entry name" value="PilZ"/>
    <property type="match status" value="1"/>
</dbReference>
<dbReference type="GO" id="GO:0035438">
    <property type="term" value="F:cyclic-di-GMP binding"/>
    <property type="evidence" value="ECO:0007669"/>
    <property type="project" value="InterPro"/>
</dbReference>
<dbReference type="InterPro" id="IPR009875">
    <property type="entry name" value="PilZ_domain"/>
</dbReference>
<dbReference type="EMBL" id="CP053015">
    <property type="protein sequence ID" value="QJQ33442.1"/>
    <property type="molecule type" value="Genomic_DNA"/>
</dbReference>
<reference evidence="2 3" key="1">
    <citation type="submission" date="2020-01" db="EMBL/GenBank/DDBJ databases">
        <title>Sphingomonas sp. strain CSW-10.</title>
        <authorList>
            <person name="Chen W.-M."/>
        </authorList>
    </citation>
    <scope>NUCLEOTIDE SEQUENCE [LARGE SCALE GENOMIC DNA]</scope>
    <source>
        <strain evidence="2 3">CSW-10</strain>
    </source>
</reference>
<name>A0A6M4AYJ4_9SPHN</name>
<gene>
    <name evidence="2" type="ORF">GV829_14210</name>
</gene>
<evidence type="ECO:0000259" key="1">
    <source>
        <dbReference type="Pfam" id="PF07238"/>
    </source>
</evidence>
<dbReference type="RefSeq" id="WP_169947707.1">
    <property type="nucleotide sequence ID" value="NZ_CP053015.1"/>
</dbReference>
<evidence type="ECO:0000313" key="3">
    <source>
        <dbReference type="Proteomes" id="UP000503018"/>
    </source>
</evidence>
<accession>A0A6M4AYJ4</accession>
<organism evidence="2 3">
    <name type="scientific">Sphingomonas lacunae</name>
    <dbReference type="NCBI Taxonomy" id="2698828"/>
    <lineage>
        <taxon>Bacteria</taxon>
        <taxon>Pseudomonadati</taxon>
        <taxon>Pseudomonadota</taxon>
        <taxon>Alphaproteobacteria</taxon>
        <taxon>Sphingomonadales</taxon>
        <taxon>Sphingomonadaceae</taxon>
        <taxon>Sphingomonas</taxon>
    </lineage>
</organism>
<dbReference type="Proteomes" id="UP000503018">
    <property type="component" value="Chromosome"/>
</dbReference>
<dbReference type="AlphaFoldDB" id="A0A6M4AYJ4"/>
<sequence length="105" mass="11813">MKIRNSVRTKCLHGVQLYVAGRGYTQVVVKNYSSFGLCIRSEFEAYVGEVLTVRFPNGELRRGVVRWIGSGKFGMETDMPLSMFDFSPRQESGDLTWRLAPAVGC</sequence>
<evidence type="ECO:0000313" key="2">
    <source>
        <dbReference type="EMBL" id="QJQ33442.1"/>
    </source>
</evidence>
<proteinExistence type="predicted"/>
<keyword evidence="3" id="KW-1185">Reference proteome</keyword>
<protein>
    <recommendedName>
        <fullName evidence="1">PilZ domain-containing protein</fullName>
    </recommendedName>
</protein>
<feature type="domain" description="PilZ" evidence="1">
    <location>
        <begin position="4"/>
        <end position="79"/>
    </location>
</feature>